<dbReference type="Proteomes" id="UP001213972">
    <property type="component" value="Chromosome"/>
</dbReference>
<evidence type="ECO:0000313" key="1">
    <source>
        <dbReference type="EMBL" id="WEK13324.1"/>
    </source>
</evidence>
<protein>
    <submittedName>
        <fullName evidence="1">CMD domain protein</fullName>
    </submittedName>
</protein>
<organism evidence="1 2">
    <name type="scientific">Candidatus Microbacterium phytovorans</name>
    <dbReference type="NCBI Taxonomy" id="3121374"/>
    <lineage>
        <taxon>Bacteria</taxon>
        <taxon>Bacillati</taxon>
        <taxon>Actinomycetota</taxon>
        <taxon>Actinomycetes</taxon>
        <taxon>Micrococcales</taxon>
        <taxon>Microbacteriaceae</taxon>
        <taxon>Microbacterium</taxon>
    </lineage>
</organism>
<gene>
    <name evidence="1" type="ORF">P0Y48_12810</name>
</gene>
<dbReference type="AlphaFoldDB" id="A0AAJ6B3R2"/>
<dbReference type="InterPro" id="IPR029032">
    <property type="entry name" value="AhpD-like"/>
</dbReference>
<dbReference type="NCBIfam" id="TIGR04029">
    <property type="entry name" value="CMD_Avi_7170"/>
    <property type="match status" value="1"/>
</dbReference>
<dbReference type="EMBL" id="CP119321">
    <property type="protein sequence ID" value="WEK13324.1"/>
    <property type="molecule type" value="Genomic_DNA"/>
</dbReference>
<proteinExistence type="predicted"/>
<dbReference type="SUPFAM" id="SSF69118">
    <property type="entry name" value="AhpD-like"/>
    <property type="match status" value="1"/>
</dbReference>
<sequence>MTTAISDVIDEISGASPAVSARRRPVTREQSQASFDALFAPVDDSEFALDDRWLLAAFVTRLTAADPTADFYADRAREAAPDLAVHVLAEADAQTAAGPYGVYAEPGLQRENIVGPRYLPSADVRAAVGDKLAAALAHAHLVTYRLRETDGASHDALLDAGWSVDGIVTLSQLIAFLAFQQRVAAGLRVLSATEVAA</sequence>
<dbReference type="InterPro" id="IPR023982">
    <property type="entry name" value="CHP04029_CMD-like"/>
</dbReference>
<evidence type="ECO:0000313" key="2">
    <source>
        <dbReference type="Proteomes" id="UP001213972"/>
    </source>
</evidence>
<name>A0AAJ6B3R2_9MICO</name>
<accession>A0AAJ6B3R2</accession>
<dbReference type="Gene3D" id="1.20.1290.10">
    <property type="entry name" value="AhpD-like"/>
    <property type="match status" value="1"/>
</dbReference>
<reference evidence="1" key="1">
    <citation type="submission" date="2023-03" db="EMBL/GenBank/DDBJ databases">
        <title>Andean soil-derived lignocellulolytic bacterial consortium as a source of novel taxa and putative plastic-active enzymes.</title>
        <authorList>
            <person name="Diaz-Garcia L."/>
            <person name="Chuvochina M."/>
            <person name="Feuerriegel G."/>
            <person name="Bunk B."/>
            <person name="Sproer C."/>
            <person name="Streit W.R."/>
            <person name="Rodriguez L.M."/>
            <person name="Overmann J."/>
            <person name="Jimenez D.J."/>
        </authorList>
    </citation>
    <scope>NUCLEOTIDE SEQUENCE</scope>
    <source>
        <strain evidence="1">MAG 4610</strain>
    </source>
</reference>